<dbReference type="InterPro" id="IPR017871">
    <property type="entry name" value="ABC_transporter-like_CS"/>
</dbReference>
<comment type="caution">
    <text evidence="10">The sequence shown here is derived from an EMBL/GenBank/DDBJ whole genome shotgun (WGS) entry which is preliminary data.</text>
</comment>
<dbReference type="PROSITE" id="PS00211">
    <property type="entry name" value="ABC_TRANSPORTER_1"/>
    <property type="match status" value="1"/>
</dbReference>
<dbReference type="GO" id="GO:0016887">
    <property type="term" value="F:ATP hydrolysis activity"/>
    <property type="evidence" value="ECO:0007669"/>
    <property type="project" value="InterPro"/>
</dbReference>
<dbReference type="InterPro" id="IPR036640">
    <property type="entry name" value="ABC1_TM_sf"/>
</dbReference>
<dbReference type="InterPro" id="IPR005898">
    <property type="entry name" value="Cyc_pep_transpt_SyrD/YojI"/>
</dbReference>
<dbReference type="GO" id="GO:0005524">
    <property type="term" value="F:ATP binding"/>
    <property type="evidence" value="ECO:0007669"/>
    <property type="project" value="UniProtKB-KW"/>
</dbReference>
<gene>
    <name evidence="10" type="ORF">TW77_16850</name>
</gene>
<keyword evidence="4" id="KW-0067">ATP-binding</keyword>
<dbReference type="OrthoDB" id="9760776at2"/>
<accession>A0A0F4QHR1</accession>
<evidence type="ECO:0000313" key="10">
    <source>
        <dbReference type="EMBL" id="KJZ07146.1"/>
    </source>
</evidence>
<dbReference type="NCBIfam" id="TIGR01194">
    <property type="entry name" value="cyc_pep_trnsptr"/>
    <property type="match status" value="1"/>
</dbReference>
<evidence type="ECO:0000256" key="3">
    <source>
        <dbReference type="ARBA" id="ARBA00022741"/>
    </source>
</evidence>
<evidence type="ECO:0000256" key="7">
    <source>
        <dbReference type="SAM" id="Phobius"/>
    </source>
</evidence>
<dbReference type="InterPro" id="IPR027417">
    <property type="entry name" value="P-loop_NTPase"/>
</dbReference>
<dbReference type="Pfam" id="PF00664">
    <property type="entry name" value="ABC_membrane"/>
    <property type="match status" value="1"/>
</dbReference>
<dbReference type="Pfam" id="PF00005">
    <property type="entry name" value="ABC_tran"/>
    <property type="match status" value="1"/>
</dbReference>
<dbReference type="SUPFAM" id="SSF90123">
    <property type="entry name" value="ABC transporter transmembrane region"/>
    <property type="match status" value="1"/>
</dbReference>
<dbReference type="GO" id="GO:0034040">
    <property type="term" value="F:ATPase-coupled lipid transmembrane transporter activity"/>
    <property type="evidence" value="ECO:0007669"/>
    <property type="project" value="TreeGrafter"/>
</dbReference>
<dbReference type="EMBL" id="JXYA01000041">
    <property type="protein sequence ID" value="KJZ07146.1"/>
    <property type="molecule type" value="Genomic_DNA"/>
</dbReference>
<feature type="domain" description="ABC transmembrane type-1" evidence="9">
    <location>
        <begin position="13"/>
        <end position="289"/>
    </location>
</feature>
<dbReference type="GO" id="GO:0005886">
    <property type="term" value="C:plasma membrane"/>
    <property type="evidence" value="ECO:0007669"/>
    <property type="project" value="UniProtKB-SubCell"/>
</dbReference>
<feature type="domain" description="ABC transporter" evidence="8">
    <location>
        <begin position="320"/>
        <end position="544"/>
    </location>
</feature>
<dbReference type="Gene3D" id="1.20.1560.10">
    <property type="entry name" value="ABC transporter type 1, transmembrane domain"/>
    <property type="match status" value="1"/>
</dbReference>
<reference evidence="10 11" key="1">
    <citation type="journal article" date="2015" name="BMC Genomics">
        <title>Genome mining reveals unlocked bioactive potential of marine Gram-negative bacteria.</title>
        <authorList>
            <person name="Machado H."/>
            <person name="Sonnenschein E.C."/>
            <person name="Melchiorsen J."/>
            <person name="Gram L."/>
        </authorList>
    </citation>
    <scope>NUCLEOTIDE SEQUENCE [LARGE SCALE GENOMIC DNA]</scope>
    <source>
        <strain evidence="10 11">S2471</strain>
    </source>
</reference>
<dbReference type="InterPro" id="IPR003593">
    <property type="entry name" value="AAA+_ATPase"/>
</dbReference>
<keyword evidence="2 7" id="KW-0812">Transmembrane</keyword>
<evidence type="ECO:0000256" key="5">
    <source>
        <dbReference type="ARBA" id="ARBA00022989"/>
    </source>
</evidence>
<feature type="transmembrane region" description="Helical" evidence="7">
    <location>
        <begin position="229"/>
        <end position="252"/>
    </location>
</feature>
<dbReference type="Gene3D" id="3.40.50.300">
    <property type="entry name" value="P-loop containing nucleotide triphosphate hydrolases"/>
    <property type="match status" value="1"/>
</dbReference>
<dbReference type="SUPFAM" id="SSF52540">
    <property type="entry name" value="P-loop containing nucleoside triphosphate hydrolases"/>
    <property type="match status" value="1"/>
</dbReference>
<keyword evidence="5 7" id="KW-1133">Transmembrane helix</keyword>
<evidence type="ECO:0000259" key="8">
    <source>
        <dbReference type="PROSITE" id="PS50893"/>
    </source>
</evidence>
<dbReference type="PROSITE" id="PS50893">
    <property type="entry name" value="ABC_TRANSPORTER_2"/>
    <property type="match status" value="1"/>
</dbReference>
<protein>
    <submittedName>
        <fullName evidence="10">Cyclic peptide transporter</fullName>
    </submittedName>
</protein>
<sequence length="546" mass="60126">MLAKLIRNTWWRFIATALSSVLFGLISVSLVALINEIINSDQAGRSEQFIWFAVLACLGVSLQLASKLLAEQLSQQSQATVRREVAEHVIGAQFSHVEAQGAGKIKSCLTEHSLKVAEFFQSLPNILSNAMVVLGSFVYMAWLDWQVFLFALLTLVLGSVGYSLANANAFRKVTEAAKIQDTLYDQFDAIYAGAKELKLHRKKRETFFQDVIGSTITLLQKRRVQGASMYHYAASWGGFSVFAFIGGALFYLSAPGADSGKVMSGFALLFLYMLTPLEVMLAAIPKAAAAKASANTIATLTKDMALMPSSNEAMNDFNQLTLTDISHGYYHEQSDEVFALTPINLTLRKGELVYLVGGNGSGKTTFAKLLCGLFEAQQGQVLVDGQAVQSAQFDDYRQLFSTVFSDFYLFDRVLGCQGKALEEKGNALIRKLNLHHKVAIKDGAFTTQKLSQGQRKRLALVVAYMEDRPFYIFDEWAADQDPVFKDVFYRELLPELSAQGKTVLVITHDDKYFGLADRLLKMDNGCLSEPASTAPAESSAQQTALA</sequence>
<proteinExistence type="predicted"/>
<evidence type="ECO:0000256" key="4">
    <source>
        <dbReference type="ARBA" id="ARBA00022840"/>
    </source>
</evidence>
<dbReference type="InterPro" id="IPR011527">
    <property type="entry name" value="ABC1_TM_dom"/>
</dbReference>
<dbReference type="RefSeq" id="WP_046006143.1">
    <property type="nucleotide sequence ID" value="NZ_JXYA01000041.1"/>
</dbReference>
<evidence type="ECO:0000256" key="1">
    <source>
        <dbReference type="ARBA" id="ARBA00004651"/>
    </source>
</evidence>
<keyword evidence="6 7" id="KW-0472">Membrane</keyword>
<evidence type="ECO:0000256" key="6">
    <source>
        <dbReference type="ARBA" id="ARBA00023136"/>
    </source>
</evidence>
<dbReference type="GO" id="GO:0140359">
    <property type="term" value="F:ABC-type transporter activity"/>
    <property type="evidence" value="ECO:0007669"/>
    <property type="project" value="InterPro"/>
</dbReference>
<dbReference type="PANTHER" id="PTHR24221">
    <property type="entry name" value="ATP-BINDING CASSETTE SUB-FAMILY B"/>
    <property type="match status" value="1"/>
</dbReference>
<dbReference type="GO" id="GO:1904680">
    <property type="term" value="F:peptide transmembrane transporter activity"/>
    <property type="evidence" value="ECO:0007669"/>
    <property type="project" value="InterPro"/>
</dbReference>
<feature type="transmembrane region" description="Helical" evidence="7">
    <location>
        <begin position="264"/>
        <end position="284"/>
    </location>
</feature>
<dbReference type="Proteomes" id="UP000033452">
    <property type="component" value="Unassembled WGS sequence"/>
</dbReference>
<feature type="transmembrane region" description="Helical" evidence="7">
    <location>
        <begin position="49"/>
        <end position="70"/>
    </location>
</feature>
<dbReference type="GO" id="GO:0015833">
    <property type="term" value="P:peptide transport"/>
    <property type="evidence" value="ECO:0007669"/>
    <property type="project" value="InterPro"/>
</dbReference>
<comment type="subcellular location">
    <subcellularLocation>
        <location evidence="1">Cell membrane</location>
        <topology evidence="1">Multi-pass membrane protein</topology>
    </subcellularLocation>
</comment>
<dbReference type="InterPro" id="IPR003439">
    <property type="entry name" value="ABC_transporter-like_ATP-bd"/>
</dbReference>
<evidence type="ECO:0000259" key="9">
    <source>
        <dbReference type="PROSITE" id="PS50929"/>
    </source>
</evidence>
<organism evidence="10 11">
    <name type="scientific">Pseudoalteromonas rubra</name>
    <dbReference type="NCBI Taxonomy" id="43658"/>
    <lineage>
        <taxon>Bacteria</taxon>
        <taxon>Pseudomonadati</taxon>
        <taxon>Pseudomonadota</taxon>
        <taxon>Gammaproteobacteria</taxon>
        <taxon>Alteromonadales</taxon>
        <taxon>Pseudoalteromonadaceae</taxon>
        <taxon>Pseudoalteromonas</taxon>
    </lineage>
</organism>
<dbReference type="InterPro" id="IPR039421">
    <property type="entry name" value="Type_1_exporter"/>
</dbReference>
<keyword evidence="3" id="KW-0547">Nucleotide-binding</keyword>
<keyword evidence="11" id="KW-1185">Reference proteome</keyword>
<feature type="transmembrane region" description="Helical" evidence="7">
    <location>
        <begin position="148"/>
        <end position="165"/>
    </location>
</feature>
<dbReference type="PATRIC" id="fig|43658.5.peg.3564"/>
<dbReference type="CDD" id="cd03228">
    <property type="entry name" value="ABCC_MRP_Like"/>
    <property type="match status" value="1"/>
</dbReference>
<name>A0A0F4QHR1_9GAMM</name>
<evidence type="ECO:0000256" key="2">
    <source>
        <dbReference type="ARBA" id="ARBA00022692"/>
    </source>
</evidence>
<dbReference type="PANTHER" id="PTHR24221:SF233">
    <property type="entry name" value="ATP-BINDING_PERMEASE FUSION ABC TRANSPORTER-RELATED"/>
    <property type="match status" value="1"/>
</dbReference>
<dbReference type="AlphaFoldDB" id="A0A0F4QHR1"/>
<dbReference type="SMART" id="SM00382">
    <property type="entry name" value="AAA"/>
    <property type="match status" value="1"/>
</dbReference>
<feature type="transmembrane region" description="Helical" evidence="7">
    <location>
        <begin position="123"/>
        <end position="142"/>
    </location>
</feature>
<dbReference type="PROSITE" id="PS50929">
    <property type="entry name" value="ABC_TM1F"/>
    <property type="match status" value="1"/>
</dbReference>
<evidence type="ECO:0000313" key="11">
    <source>
        <dbReference type="Proteomes" id="UP000033452"/>
    </source>
</evidence>
<feature type="transmembrane region" description="Helical" evidence="7">
    <location>
        <begin position="12"/>
        <end position="34"/>
    </location>
</feature>